<dbReference type="AlphaFoldDB" id="A0A1U7LQ68"/>
<dbReference type="PANTHER" id="PTHR13904:SF0">
    <property type="entry name" value="U4_U6 SMALL NUCLEAR RIBONUCLEOPROTEIN PRP31"/>
    <property type="match status" value="1"/>
</dbReference>
<dbReference type="OrthoDB" id="4771285at2759"/>
<evidence type="ECO:0000256" key="2">
    <source>
        <dbReference type="ARBA" id="ARBA00005572"/>
    </source>
</evidence>
<dbReference type="SMART" id="SM00931">
    <property type="entry name" value="NOSIC"/>
    <property type="match status" value="1"/>
</dbReference>
<comment type="subcellular location">
    <subcellularLocation>
        <location evidence="1">Nucleus</location>
    </subcellularLocation>
</comment>
<dbReference type="SUPFAM" id="SSF89124">
    <property type="entry name" value="Nop domain"/>
    <property type="match status" value="1"/>
</dbReference>
<organism evidence="11 12">
    <name type="scientific">Neolecta irregularis (strain DAH-3)</name>
    <dbReference type="NCBI Taxonomy" id="1198029"/>
    <lineage>
        <taxon>Eukaryota</taxon>
        <taxon>Fungi</taxon>
        <taxon>Dikarya</taxon>
        <taxon>Ascomycota</taxon>
        <taxon>Taphrinomycotina</taxon>
        <taxon>Neolectales</taxon>
        <taxon>Neolectaceae</taxon>
        <taxon>Neolecta</taxon>
    </lineage>
</organism>
<reference evidence="11 12" key="1">
    <citation type="submission" date="2016-04" db="EMBL/GenBank/DDBJ databases">
        <title>Evolutionary innovation and constraint leading to complex multicellularity in the Ascomycota.</title>
        <authorList>
            <person name="Cisse O."/>
            <person name="Nguyen A."/>
            <person name="Hewitt D.A."/>
            <person name="Jedd G."/>
            <person name="Stajich J.E."/>
        </authorList>
    </citation>
    <scope>NUCLEOTIDE SEQUENCE [LARGE SCALE GENOMIC DNA]</scope>
    <source>
        <strain evidence="11 12">DAH-3</strain>
    </source>
</reference>
<comment type="caution">
    <text evidence="11">The sequence shown here is derived from an EMBL/GenBank/DDBJ whole genome shotgun (WGS) entry which is preliminary data.</text>
</comment>
<evidence type="ECO:0000313" key="11">
    <source>
        <dbReference type="EMBL" id="OLL24816.1"/>
    </source>
</evidence>
<dbReference type="STRING" id="1198029.A0A1U7LQ68"/>
<proteinExistence type="inferred from homology"/>
<evidence type="ECO:0000256" key="4">
    <source>
        <dbReference type="ARBA" id="ARBA00022728"/>
    </source>
</evidence>
<keyword evidence="6" id="KW-0508">mRNA splicing</keyword>
<evidence type="ECO:0000259" key="10">
    <source>
        <dbReference type="PROSITE" id="PS51358"/>
    </source>
</evidence>
<dbReference type="GO" id="GO:0005687">
    <property type="term" value="C:U4 snRNP"/>
    <property type="evidence" value="ECO:0007669"/>
    <property type="project" value="TreeGrafter"/>
</dbReference>
<evidence type="ECO:0000256" key="9">
    <source>
        <dbReference type="SAM" id="MobiDB-lite"/>
    </source>
</evidence>
<evidence type="ECO:0000256" key="7">
    <source>
        <dbReference type="ARBA" id="ARBA00023242"/>
    </source>
</evidence>
<dbReference type="PROSITE" id="PS51358">
    <property type="entry name" value="NOP"/>
    <property type="match status" value="1"/>
</dbReference>
<comment type="similarity">
    <text evidence="2">Belongs to the PRP31 family.</text>
</comment>
<protein>
    <submittedName>
        <fullName evidence="11">Pre-mRNA-processing factor 31</fullName>
    </submittedName>
</protein>
<feature type="compositionally biased region" description="Basic and acidic residues" evidence="9">
    <location>
        <begin position="18"/>
        <end position="36"/>
    </location>
</feature>
<evidence type="ECO:0000313" key="12">
    <source>
        <dbReference type="Proteomes" id="UP000186594"/>
    </source>
</evidence>
<dbReference type="InterPro" id="IPR027105">
    <property type="entry name" value="Prp31"/>
</dbReference>
<keyword evidence="4" id="KW-0747">Spliceosome</keyword>
<keyword evidence="7" id="KW-0539">Nucleus</keyword>
<evidence type="ECO:0000256" key="6">
    <source>
        <dbReference type="ARBA" id="ARBA00023187"/>
    </source>
</evidence>
<dbReference type="Gene3D" id="1.10.287.4070">
    <property type="match status" value="1"/>
</dbReference>
<gene>
    <name evidence="11" type="ORF">NEOLI_001566</name>
</gene>
<evidence type="ECO:0000256" key="1">
    <source>
        <dbReference type="ARBA" id="ARBA00004123"/>
    </source>
</evidence>
<dbReference type="GO" id="GO:0000244">
    <property type="term" value="P:spliceosomal tri-snRNP complex assembly"/>
    <property type="evidence" value="ECO:0007669"/>
    <property type="project" value="InterPro"/>
</dbReference>
<dbReference type="Proteomes" id="UP000186594">
    <property type="component" value="Unassembled WGS sequence"/>
</dbReference>
<dbReference type="InterPro" id="IPR036070">
    <property type="entry name" value="Nop_dom_sf"/>
</dbReference>
<keyword evidence="3" id="KW-0507">mRNA processing</keyword>
<dbReference type="GO" id="GO:0071011">
    <property type="term" value="C:precatalytic spliceosome"/>
    <property type="evidence" value="ECO:0007669"/>
    <property type="project" value="TreeGrafter"/>
</dbReference>
<dbReference type="InterPro" id="IPR042239">
    <property type="entry name" value="Nop_C"/>
</dbReference>
<dbReference type="InterPro" id="IPR012976">
    <property type="entry name" value="NOSIC"/>
</dbReference>
<sequence>MSLADELLADFGSDPEDQDHNQEEPNSKDGVHHPISDNDNEESTTTAIKNIQTDNADLTEAEQIEKIVMKEIQDVGRVAKVMQSKYVDEVLKQIDYYSQHEKLQIVGNIEDDPEYRLIVQANNVVVDIDNEILLFIRDHYGEKFTELESLVIHPLDYAKSVKAIGNETDITKVDLKFLQAATVMVVTVTSTTTAGSPLSEHRLNIVMKACDMALSLDAAKRKILDYVQSRMSLIAPNLSAIIGSSTAAKLIGIAGGLTALSKVPACNVSALGAKRATQIGFSTGVTIRHQGFLFHSELIQRTPPDFRKQAQRIVSGKIILAARIDRIHESLDGSVGLKLLDEVTTKLEKLSEPAPKKNVKALPAPDDPARRRRGGKRVRKQKEAFAVTELRRQQNRMAFGKEEMEVGVYDETVGLGMIGQSDQGKLRAAAADSRTKTKLPKHLRNRMDALRSSAGNTGNLDGTMSSLVMSSQQGISLVNPLLAEQQKNKLKEANEGYFSGIWTSVKK</sequence>
<dbReference type="Gene3D" id="1.10.246.90">
    <property type="entry name" value="Nop domain"/>
    <property type="match status" value="1"/>
</dbReference>
<dbReference type="OMA" id="IGNGPMD"/>
<feature type="domain" description="Nop" evidence="10">
    <location>
        <begin position="234"/>
        <end position="352"/>
    </location>
</feature>
<evidence type="ECO:0000256" key="5">
    <source>
        <dbReference type="ARBA" id="ARBA00022884"/>
    </source>
</evidence>
<dbReference type="PANTHER" id="PTHR13904">
    <property type="entry name" value="PRE-MRNA SPLICING FACTOR PRP31"/>
    <property type="match status" value="1"/>
</dbReference>
<keyword evidence="5" id="KW-0694">RNA-binding</keyword>
<dbReference type="InterPro" id="IPR019175">
    <property type="entry name" value="Prp31_C"/>
</dbReference>
<feature type="region of interest" description="Disordered" evidence="9">
    <location>
        <begin position="1"/>
        <end position="42"/>
    </location>
</feature>
<dbReference type="InterPro" id="IPR002687">
    <property type="entry name" value="Nop_dom"/>
</dbReference>
<name>A0A1U7LQ68_NEOID</name>
<dbReference type="GO" id="GO:0045292">
    <property type="term" value="P:mRNA cis splicing, via spliceosome"/>
    <property type="evidence" value="ECO:0007669"/>
    <property type="project" value="EnsemblFungi"/>
</dbReference>
<evidence type="ECO:0000256" key="8">
    <source>
        <dbReference type="ARBA" id="ARBA00023274"/>
    </source>
</evidence>
<keyword evidence="12" id="KW-1185">Reference proteome</keyword>
<dbReference type="FunFam" id="1.10.287.4070:FF:000003">
    <property type="entry name" value="U4/U6 small nuclear ribonucleoprotein PRP31"/>
    <property type="match status" value="1"/>
</dbReference>
<keyword evidence="8" id="KW-0687">Ribonucleoprotein</keyword>
<dbReference type="GO" id="GO:0046540">
    <property type="term" value="C:U4/U6 x U5 tri-snRNP complex"/>
    <property type="evidence" value="ECO:0007669"/>
    <property type="project" value="EnsemblFungi"/>
</dbReference>
<dbReference type="GO" id="GO:0003723">
    <property type="term" value="F:RNA binding"/>
    <property type="evidence" value="ECO:0007669"/>
    <property type="project" value="UniProtKB-KW"/>
</dbReference>
<dbReference type="Pfam" id="PF09785">
    <property type="entry name" value="Prp31_C"/>
    <property type="match status" value="1"/>
</dbReference>
<dbReference type="FunFam" id="1.10.246.90:FF:000002">
    <property type="entry name" value="U4/U6 small nuclear ribonucleoprotein Prp31"/>
    <property type="match status" value="1"/>
</dbReference>
<dbReference type="Pfam" id="PF01798">
    <property type="entry name" value="Nop"/>
    <property type="match status" value="1"/>
</dbReference>
<accession>A0A1U7LQ68</accession>
<feature type="compositionally biased region" description="Basic residues" evidence="9">
    <location>
        <begin position="370"/>
        <end position="380"/>
    </location>
</feature>
<evidence type="ECO:0000256" key="3">
    <source>
        <dbReference type="ARBA" id="ARBA00022664"/>
    </source>
</evidence>
<feature type="region of interest" description="Disordered" evidence="9">
    <location>
        <begin position="351"/>
        <end position="382"/>
    </location>
</feature>
<dbReference type="EMBL" id="LXFE01000603">
    <property type="protein sequence ID" value="OLL24816.1"/>
    <property type="molecule type" value="Genomic_DNA"/>
</dbReference>